<comment type="subcellular location">
    <subcellularLocation>
        <location evidence="1">Endoplasmic reticulum membrane</location>
        <topology evidence="1">Multi-pass membrane protein</topology>
    </subcellularLocation>
</comment>
<protein>
    <recommendedName>
        <fullName evidence="2">Seipin</fullName>
    </recommendedName>
</protein>
<organism evidence="8">
    <name type="scientific">Tetraodon nigroviridis</name>
    <name type="common">Spotted green pufferfish</name>
    <name type="synonym">Chelonodon nigroviridis</name>
    <dbReference type="NCBI Taxonomy" id="99883"/>
    <lineage>
        <taxon>Eukaryota</taxon>
        <taxon>Metazoa</taxon>
        <taxon>Chordata</taxon>
        <taxon>Craniata</taxon>
        <taxon>Vertebrata</taxon>
        <taxon>Euteleostomi</taxon>
        <taxon>Actinopterygii</taxon>
        <taxon>Neopterygii</taxon>
        <taxon>Teleostei</taxon>
        <taxon>Neoteleostei</taxon>
        <taxon>Acanthomorphata</taxon>
        <taxon>Eupercaria</taxon>
        <taxon>Tetraodontiformes</taxon>
        <taxon>Tetradontoidea</taxon>
        <taxon>Tetraodontidae</taxon>
        <taxon>Tetraodon</taxon>
    </lineage>
</organism>
<dbReference type="KEGG" id="tng:GSTEN00005109G001"/>
<proteinExistence type="predicted"/>
<keyword evidence="7" id="KW-0472">Membrane</keyword>
<feature type="non-terminal residue" evidence="8">
    <location>
        <position position="199"/>
    </location>
</feature>
<sequence length="199" mass="22320">MVVQVLTFGQAYQISLLLEMPDSPVNQALGMFMIRTTFYSQDGGQVVSSSQPVRRTDVCHPLVLCQAKTLFSFFAPLLCAPQAAQVPSASSSRFSMLRYRSDLLKALETLLLLPAFLTGLSEQRQMLEVELFSNYVENPVRHASLRERVEVGFFFTSFSFVQYSPSVSAVIEILSNQVQIYSSQLKIHADFTGIRYNSP</sequence>
<reference evidence="8" key="1">
    <citation type="journal article" date="2004" name="Nature">
        <title>Genome duplication in the teleost fish Tetraodon nigroviridis reveals the early vertebrate proto-karyotype.</title>
        <authorList>
            <person name="Jaillon O."/>
            <person name="Aury J.-M."/>
            <person name="Brunet F."/>
            <person name="Petit J.-L."/>
            <person name="Stange-Thomann N."/>
            <person name="Mauceli E."/>
            <person name="Bouneau L."/>
            <person name="Fischer C."/>
            <person name="Ozouf-Costaz C."/>
            <person name="Bernot A."/>
            <person name="Nicaud S."/>
            <person name="Jaffe D."/>
            <person name="Fisher S."/>
            <person name="Lutfalla G."/>
            <person name="Dossat C."/>
            <person name="Segurens B."/>
            <person name="Dasilva C."/>
            <person name="Salanoubat M."/>
            <person name="Levy M."/>
            <person name="Boudet N."/>
            <person name="Castellano S."/>
            <person name="Anthouard V."/>
            <person name="Jubin C."/>
            <person name="Castelli V."/>
            <person name="Katinka M."/>
            <person name="Vacherie B."/>
            <person name="Biemont C."/>
            <person name="Skalli Z."/>
            <person name="Cattolico L."/>
            <person name="Poulain J."/>
            <person name="De Berardinis V."/>
            <person name="Cruaud C."/>
            <person name="Duprat S."/>
            <person name="Brottier P."/>
            <person name="Coutanceau J.-P."/>
            <person name="Gouzy J."/>
            <person name="Parra G."/>
            <person name="Lardier G."/>
            <person name="Chapple C."/>
            <person name="McKernan K.J."/>
            <person name="McEwan P."/>
            <person name="Bosak S."/>
            <person name="Kellis M."/>
            <person name="Volff J.-N."/>
            <person name="Guigo R."/>
            <person name="Zody M.C."/>
            <person name="Mesirov J."/>
            <person name="Lindblad-Toh K."/>
            <person name="Birren B."/>
            <person name="Nusbaum C."/>
            <person name="Kahn D."/>
            <person name="Robinson-Rechavi M."/>
            <person name="Laudet V."/>
            <person name="Schachter V."/>
            <person name="Quetier F."/>
            <person name="Saurin W."/>
            <person name="Scarpelli C."/>
            <person name="Wincker P."/>
            <person name="Lander E.S."/>
            <person name="Weissenbach J."/>
            <person name="Roest Crollius H."/>
        </authorList>
    </citation>
    <scope>NUCLEOTIDE SEQUENCE [LARGE SCALE GENOMIC DNA]</scope>
</reference>
<dbReference type="GO" id="GO:0005789">
    <property type="term" value="C:endoplasmic reticulum membrane"/>
    <property type="evidence" value="ECO:0007669"/>
    <property type="project" value="UniProtKB-SubCell"/>
</dbReference>
<evidence type="ECO:0000256" key="2">
    <source>
        <dbReference type="ARBA" id="ARBA00022064"/>
    </source>
</evidence>
<evidence type="ECO:0000256" key="1">
    <source>
        <dbReference type="ARBA" id="ARBA00004477"/>
    </source>
</evidence>
<keyword evidence="6" id="KW-0443">Lipid metabolism</keyword>
<evidence type="ECO:0000313" key="8">
    <source>
        <dbReference type="EMBL" id="CAF90718.1"/>
    </source>
</evidence>
<keyword evidence="4" id="KW-0256">Endoplasmic reticulum</keyword>
<evidence type="ECO:0000256" key="5">
    <source>
        <dbReference type="ARBA" id="ARBA00022989"/>
    </source>
</evidence>
<dbReference type="EMBL" id="CAAE01007739">
    <property type="protein sequence ID" value="CAF90718.1"/>
    <property type="molecule type" value="Genomic_DNA"/>
</dbReference>
<name>Q4T8R4_TETNG</name>
<dbReference type="CDD" id="cd23995">
    <property type="entry name" value="Seipin_BSCL2_like"/>
    <property type="match status" value="1"/>
</dbReference>
<dbReference type="OrthoDB" id="3990054at2759"/>
<dbReference type="GO" id="GO:0006629">
    <property type="term" value="P:lipid metabolic process"/>
    <property type="evidence" value="ECO:0007669"/>
    <property type="project" value="UniProtKB-KW"/>
</dbReference>
<evidence type="ECO:0000256" key="7">
    <source>
        <dbReference type="ARBA" id="ARBA00023136"/>
    </source>
</evidence>
<dbReference type="Pfam" id="PF06775">
    <property type="entry name" value="Seipin"/>
    <property type="match status" value="1"/>
</dbReference>
<dbReference type="InterPro" id="IPR009617">
    <property type="entry name" value="Seipin"/>
</dbReference>
<evidence type="ECO:0000256" key="3">
    <source>
        <dbReference type="ARBA" id="ARBA00022692"/>
    </source>
</evidence>
<reference evidence="8" key="2">
    <citation type="submission" date="2004-02" db="EMBL/GenBank/DDBJ databases">
        <authorList>
            <consortium name="Genoscope"/>
            <consortium name="Whitehead Institute Centre for Genome Research"/>
        </authorList>
    </citation>
    <scope>NUCLEOTIDE SEQUENCE</scope>
</reference>
<dbReference type="PANTHER" id="PTHR21212:SF0">
    <property type="entry name" value="SEIPIN"/>
    <property type="match status" value="1"/>
</dbReference>
<keyword evidence="3" id="KW-0812">Transmembrane</keyword>
<dbReference type="GO" id="GO:0140042">
    <property type="term" value="P:lipid droplet formation"/>
    <property type="evidence" value="ECO:0007669"/>
    <property type="project" value="UniProtKB-ARBA"/>
</dbReference>
<gene>
    <name evidence="8" type="ORF">GSTENG00005109001</name>
</gene>
<dbReference type="AlphaFoldDB" id="Q4T8R4"/>
<evidence type="ECO:0000256" key="4">
    <source>
        <dbReference type="ARBA" id="ARBA00022824"/>
    </source>
</evidence>
<keyword evidence="5" id="KW-1133">Transmembrane helix</keyword>
<accession>Q4T8R4</accession>
<evidence type="ECO:0000256" key="6">
    <source>
        <dbReference type="ARBA" id="ARBA00023098"/>
    </source>
</evidence>
<dbReference type="PANTHER" id="PTHR21212">
    <property type="entry name" value="BERNARDINELLI-SEIP CONGENITAL LIPODYSTROPHY 2 HOMOLOG BSCL2 PROTEIN"/>
    <property type="match status" value="1"/>
</dbReference>